<dbReference type="AlphaFoldDB" id="A0A4R7STP6"/>
<dbReference type="NCBIfam" id="TIGR01662">
    <property type="entry name" value="HAD-SF-IIIA"/>
    <property type="match status" value="1"/>
</dbReference>
<keyword evidence="4 7" id="KW-0378">Hydrolase</keyword>
<feature type="active site" description="Nucleophile" evidence="8">
    <location>
        <position position="9"/>
    </location>
</feature>
<keyword evidence="12" id="KW-1185">Reference proteome</keyword>
<feature type="site" description="Stabilizes the phosphoryl group" evidence="9">
    <location>
        <position position="53"/>
    </location>
</feature>
<feature type="binding site" evidence="10">
    <location>
        <position position="103"/>
    </location>
    <ligand>
        <name>Zn(2+)</name>
        <dbReference type="ChEBI" id="CHEBI:29105"/>
    </ligand>
</feature>
<feature type="binding site" evidence="10">
    <location>
        <position position="11"/>
    </location>
    <ligand>
        <name>Mg(2+)</name>
        <dbReference type="ChEBI" id="CHEBI:18420"/>
    </ligand>
</feature>
<dbReference type="PANTHER" id="PTHR42891:SF1">
    <property type="entry name" value="D-GLYCERO-BETA-D-MANNO-HEPTOSE-1,7-BISPHOSPHATE 7-PHOSPHATASE"/>
    <property type="match status" value="1"/>
</dbReference>
<dbReference type="PIRSF" id="PIRSF004682">
    <property type="entry name" value="GmhB"/>
    <property type="match status" value="1"/>
</dbReference>
<comment type="caution">
    <text evidence="11">The sequence shown here is derived from an EMBL/GenBank/DDBJ whole genome shotgun (WGS) entry which is preliminary data.</text>
</comment>
<comment type="similarity">
    <text evidence="7">Belongs to the gmhB family.</text>
</comment>
<comment type="subcellular location">
    <subcellularLocation>
        <location evidence="1 7">Cytoplasm</location>
    </subcellularLocation>
</comment>
<dbReference type="InterPro" id="IPR006549">
    <property type="entry name" value="HAD-SF_hydro_IIIA"/>
</dbReference>
<evidence type="ECO:0000256" key="5">
    <source>
        <dbReference type="ARBA" id="ARBA00023277"/>
    </source>
</evidence>
<dbReference type="PANTHER" id="PTHR42891">
    <property type="entry name" value="D-GLYCERO-BETA-D-MANNO-HEPTOSE-1,7-BISPHOSPHATE 7-PHOSPHATASE"/>
    <property type="match status" value="1"/>
</dbReference>
<dbReference type="NCBIfam" id="TIGR01656">
    <property type="entry name" value="Histidinol-ppas"/>
    <property type="match status" value="1"/>
</dbReference>
<comment type="cofactor">
    <cofactor evidence="10">
        <name>Zn(2+)</name>
        <dbReference type="ChEBI" id="CHEBI:29105"/>
    </cofactor>
</comment>
<evidence type="ECO:0000256" key="10">
    <source>
        <dbReference type="PIRSR" id="PIRSR004682-4"/>
    </source>
</evidence>
<dbReference type="Pfam" id="PF13242">
    <property type="entry name" value="Hydrolase_like"/>
    <property type="match status" value="1"/>
</dbReference>
<evidence type="ECO:0000313" key="11">
    <source>
        <dbReference type="EMBL" id="TDU81628.1"/>
    </source>
</evidence>
<dbReference type="GO" id="GO:0016791">
    <property type="term" value="F:phosphatase activity"/>
    <property type="evidence" value="ECO:0007669"/>
    <property type="project" value="InterPro"/>
</dbReference>
<evidence type="ECO:0000256" key="2">
    <source>
        <dbReference type="ARBA" id="ARBA00022490"/>
    </source>
</evidence>
<keyword evidence="5 7" id="KW-0119">Carbohydrate metabolism</keyword>
<evidence type="ECO:0000256" key="1">
    <source>
        <dbReference type="ARBA" id="ARBA00004496"/>
    </source>
</evidence>
<accession>A0A4R7STP6</accession>
<keyword evidence="2 7" id="KW-0963">Cytoplasm</keyword>
<keyword evidence="10" id="KW-0460">Magnesium</keyword>
<keyword evidence="10" id="KW-0862">Zinc</keyword>
<evidence type="ECO:0000256" key="8">
    <source>
        <dbReference type="PIRSR" id="PIRSR004682-1"/>
    </source>
</evidence>
<dbReference type="GO" id="GO:0046872">
    <property type="term" value="F:metal ion binding"/>
    <property type="evidence" value="ECO:0007669"/>
    <property type="project" value="UniProtKB-KW"/>
</dbReference>
<dbReference type="InterPro" id="IPR036412">
    <property type="entry name" value="HAD-like_sf"/>
</dbReference>
<dbReference type="EC" id="3.1.3.-" evidence="7"/>
<proteinExistence type="inferred from homology"/>
<dbReference type="SUPFAM" id="SSF56784">
    <property type="entry name" value="HAD-like"/>
    <property type="match status" value="1"/>
</dbReference>
<feature type="binding site" evidence="10">
    <location>
        <position position="9"/>
    </location>
    <ligand>
        <name>Mg(2+)</name>
        <dbReference type="ChEBI" id="CHEBI:18420"/>
    </ligand>
</feature>
<gene>
    <name evidence="11" type="ORF">EI77_00938</name>
</gene>
<dbReference type="InterPro" id="IPR004446">
    <property type="entry name" value="Heptose_bisP_phosphatase"/>
</dbReference>
<keyword evidence="3 10" id="KW-0479">Metal-binding</keyword>
<evidence type="ECO:0000256" key="7">
    <source>
        <dbReference type="PIRNR" id="PIRNR004682"/>
    </source>
</evidence>
<dbReference type="Proteomes" id="UP000295662">
    <property type="component" value="Unassembled WGS sequence"/>
</dbReference>
<dbReference type="RefSeq" id="WP_133793562.1">
    <property type="nucleotide sequence ID" value="NZ_SOCA01000001.1"/>
</dbReference>
<reference evidence="11 12" key="1">
    <citation type="submission" date="2019-03" db="EMBL/GenBank/DDBJ databases">
        <title>Genomic Encyclopedia of Archaeal and Bacterial Type Strains, Phase II (KMG-II): from individual species to whole genera.</title>
        <authorList>
            <person name="Goeker M."/>
        </authorList>
    </citation>
    <scope>NUCLEOTIDE SEQUENCE [LARGE SCALE GENOMIC DNA]</scope>
    <source>
        <strain evidence="11 12">ATCC 25309</strain>
    </source>
</reference>
<evidence type="ECO:0000256" key="3">
    <source>
        <dbReference type="ARBA" id="ARBA00022723"/>
    </source>
</evidence>
<organism evidence="11 12">
    <name type="scientific">Prosthecobacter fusiformis</name>
    <dbReference type="NCBI Taxonomy" id="48464"/>
    <lineage>
        <taxon>Bacteria</taxon>
        <taxon>Pseudomonadati</taxon>
        <taxon>Verrucomicrobiota</taxon>
        <taxon>Verrucomicrobiia</taxon>
        <taxon>Verrucomicrobiales</taxon>
        <taxon>Verrucomicrobiaceae</taxon>
        <taxon>Prosthecobacter</taxon>
    </lineage>
</organism>
<evidence type="ECO:0000256" key="9">
    <source>
        <dbReference type="PIRSR" id="PIRSR004682-3"/>
    </source>
</evidence>
<feature type="binding site" evidence="10">
    <location>
        <position position="101"/>
    </location>
    <ligand>
        <name>Zn(2+)</name>
        <dbReference type="ChEBI" id="CHEBI:29105"/>
    </ligand>
</feature>
<dbReference type="InterPro" id="IPR023214">
    <property type="entry name" value="HAD_sf"/>
</dbReference>
<evidence type="ECO:0000313" key="12">
    <source>
        <dbReference type="Proteomes" id="UP000295662"/>
    </source>
</evidence>
<dbReference type="InterPro" id="IPR006543">
    <property type="entry name" value="Histidinol-phos"/>
</dbReference>
<name>A0A4R7STP6_9BACT</name>
<feature type="binding site" evidence="10">
    <location>
        <position position="92"/>
    </location>
    <ligand>
        <name>Zn(2+)</name>
        <dbReference type="ChEBI" id="CHEBI:29105"/>
    </ligand>
</feature>
<feature type="site" description="Stabilizes the phosphoryl group" evidence="9">
    <location>
        <position position="105"/>
    </location>
</feature>
<dbReference type="OrthoDB" id="9801899at2"/>
<sequence>MSRPAVFFDRDGVVNLSPGAGYVLTWDDFHFSPGIIEALKICHTRGYATILATSQQGVGKGLMSQSTLDDIHARMQAELEKHAAAFDGIYACTCLSSDPACTCRKPSAEMLLRAAREHDLDLTRSLMVGDADRDIQMGTNAGIPLTIRIESENPHLVSATHTLPDTTGLAALLERCLAETAEEVE</sequence>
<protein>
    <recommendedName>
        <fullName evidence="6 7">D,D-heptose 1,7-bisphosphate phosphatase</fullName>
        <ecNumber evidence="7">3.1.3.-</ecNumber>
    </recommendedName>
</protein>
<dbReference type="EMBL" id="SOCA01000001">
    <property type="protein sequence ID" value="TDU81628.1"/>
    <property type="molecule type" value="Genomic_DNA"/>
</dbReference>
<comment type="cofactor">
    <cofactor evidence="10">
        <name>Mg(2+)</name>
        <dbReference type="ChEBI" id="CHEBI:18420"/>
    </cofactor>
</comment>
<dbReference type="Gene3D" id="3.40.50.1000">
    <property type="entry name" value="HAD superfamily/HAD-like"/>
    <property type="match status" value="1"/>
</dbReference>
<dbReference type="GO" id="GO:0005975">
    <property type="term" value="P:carbohydrate metabolic process"/>
    <property type="evidence" value="ECO:0007669"/>
    <property type="project" value="InterPro"/>
</dbReference>
<feature type="active site" description="Nucleophile" evidence="8">
    <location>
        <position position="11"/>
    </location>
</feature>
<feature type="binding site" evidence="10">
    <location>
        <position position="130"/>
    </location>
    <ligand>
        <name>Mg(2+)</name>
        <dbReference type="ChEBI" id="CHEBI:18420"/>
    </ligand>
</feature>
<evidence type="ECO:0000256" key="6">
    <source>
        <dbReference type="ARBA" id="ARBA00031828"/>
    </source>
</evidence>
<dbReference type="GO" id="GO:0005737">
    <property type="term" value="C:cytoplasm"/>
    <property type="evidence" value="ECO:0007669"/>
    <property type="project" value="UniProtKB-SubCell"/>
</dbReference>
<feature type="site" description="Contributes to substrate recognition" evidence="9">
    <location>
        <position position="104"/>
    </location>
</feature>
<evidence type="ECO:0000256" key="4">
    <source>
        <dbReference type="ARBA" id="ARBA00022801"/>
    </source>
</evidence>